<dbReference type="GO" id="GO:0071163">
    <property type="term" value="P:DNA replication preinitiation complex assembly"/>
    <property type="evidence" value="ECO:0007669"/>
    <property type="project" value="InterPro"/>
</dbReference>
<evidence type="ECO:0000313" key="5">
    <source>
        <dbReference type="EMBL" id="KAJ2848982.1"/>
    </source>
</evidence>
<dbReference type="EMBL" id="JANBUW010000115">
    <property type="protein sequence ID" value="KAJ2848982.1"/>
    <property type="molecule type" value="Genomic_DNA"/>
</dbReference>
<evidence type="ECO:0000256" key="1">
    <source>
        <dbReference type="ARBA" id="ARBA00008356"/>
    </source>
</evidence>
<dbReference type="SUPFAM" id="SSF46785">
    <property type="entry name" value="Winged helix' DNA-binding domain"/>
    <property type="match status" value="1"/>
</dbReference>
<protein>
    <recommendedName>
        <fullName evidence="4">CDT1 Geminin-binding domain-containing protein</fullName>
    </recommendedName>
</protein>
<evidence type="ECO:0000256" key="3">
    <source>
        <dbReference type="SAM" id="MobiDB-lite"/>
    </source>
</evidence>
<sequence>MRGQQRGSTTLKSFVRVSKNAEGPVGKDVAKPTMRITRSRAAALAAEARAAEDKPIDPMPQLPTTPSRKRKLELTAEAAKAESSPAKRATRTPQKRTAAEKTTKKQRKPTTTIKSYFKPKDNESAAPKAVEPTTVEPSIEPDEAIPNSSSSKDNETAAEPNVSPPKAGRAERANSLLKRLRNRKRPEPTAIEQAKIEETRAIQDQIRALREQPAAECLVNPRLASFEASHIKTAEEQQLRELKRQFVKINSSVDGMAPMPREFRKLEELFQALEHTVMFGGANSKGVVYHRIRQAVESMAQRTFGWRELGQILAVYPESYSYKPFTTTHNGRSVQSVVLTPVARGMTLALEMESRRDQFKQRLIKLVSTAHTDFLLKRGYSEGEISGISGWHPSFDIETTPTITPLDLPPTALKDMQASGTVASFDREKLKHLLGSGRNVSKPVATAADPSASKLSSSSDEAKIAVLSLPTPTDSPVLQASGNKPKERPTSTAAALLERIRAKQRAKELAAKPKVIPVTTRSMYSRLPVILSTLSFIYYSERKHVLPLAYVVDKVCESQNLDKSEATCHLVSLAEFIPEWCLVDDNDPKKPSPDARFKVIRSISTQEAKKRLQTKIDAIEQA</sequence>
<dbReference type="GO" id="GO:0070182">
    <property type="term" value="F:DNA polymerase binding"/>
    <property type="evidence" value="ECO:0007669"/>
    <property type="project" value="TreeGrafter"/>
</dbReference>
<dbReference type="Proteomes" id="UP001139887">
    <property type="component" value="Unassembled WGS sequence"/>
</dbReference>
<proteinExistence type="inferred from homology"/>
<gene>
    <name evidence="5" type="ORF">IWW36_002960</name>
</gene>
<dbReference type="GO" id="GO:0005634">
    <property type="term" value="C:nucleus"/>
    <property type="evidence" value="ECO:0007669"/>
    <property type="project" value="TreeGrafter"/>
</dbReference>
<evidence type="ECO:0000313" key="6">
    <source>
        <dbReference type="Proteomes" id="UP001139887"/>
    </source>
</evidence>
<feature type="domain" description="CDT1 Geminin-binding" evidence="4">
    <location>
        <begin position="259"/>
        <end position="410"/>
    </location>
</feature>
<dbReference type="InterPro" id="IPR036390">
    <property type="entry name" value="WH_DNA-bd_sf"/>
</dbReference>
<evidence type="ECO:0000259" key="4">
    <source>
        <dbReference type="SMART" id="SM01075"/>
    </source>
</evidence>
<dbReference type="Pfam" id="PF16679">
    <property type="entry name" value="CDT1_C"/>
    <property type="match status" value="1"/>
</dbReference>
<organism evidence="5 6">
    <name type="scientific">Coemansia brasiliensis</name>
    <dbReference type="NCBI Taxonomy" id="2650707"/>
    <lineage>
        <taxon>Eukaryota</taxon>
        <taxon>Fungi</taxon>
        <taxon>Fungi incertae sedis</taxon>
        <taxon>Zoopagomycota</taxon>
        <taxon>Kickxellomycotina</taxon>
        <taxon>Kickxellomycetes</taxon>
        <taxon>Kickxellales</taxon>
        <taxon>Kickxellaceae</taxon>
        <taxon>Coemansia</taxon>
    </lineage>
</organism>
<dbReference type="PANTHER" id="PTHR28637">
    <property type="entry name" value="DNA REPLICATION FACTOR CDT1"/>
    <property type="match status" value="1"/>
</dbReference>
<accession>A0A9W8ICJ2</accession>
<dbReference type="AlphaFoldDB" id="A0A9W8ICJ2"/>
<name>A0A9W8ICJ2_9FUNG</name>
<keyword evidence="2" id="KW-0131">Cell cycle</keyword>
<comment type="similarity">
    <text evidence="1">Belongs to the Cdt1 family.</text>
</comment>
<dbReference type="Gene3D" id="1.10.10.1420">
    <property type="entry name" value="DNA replication factor Cdt1, C-terminal WH domain"/>
    <property type="match status" value="1"/>
</dbReference>
<dbReference type="InterPro" id="IPR045173">
    <property type="entry name" value="Cdt1"/>
</dbReference>
<dbReference type="InterPro" id="IPR032054">
    <property type="entry name" value="Cdt1_C"/>
</dbReference>
<dbReference type="GO" id="GO:0000278">
    <property type="term" value="P:mitotic cell cycle"/>
    <property type="evidence" value="ECO:0007669"/>
    <property type="project" value="TreeGrafter"/>
</dbReference>
<dbReference type="PANTHER" id="PTHR28637:SF1">
    <property type="entry name" value="DNA REPLICATION FACTOR CDT1"/>
    <property type="match status" value="1"/>
</dbReference>
<dbReference type="SMART" id="SM01075">
    <property type="entry name" value="CDT1"/>
    <property type="match status" value="1"/>
</dbReference>
<feature type="compositionally biased region" description="Polar residues" evidence="3">
    <location>
        <begin position="1"/>
        <end position="12"/>
    </location>
</feature>
<evidence type="ECO:0000256" key="2">
    <source>
        <dbReference type="ARBA" id="ARBA00023306"/>
    </source>
</evidence>
<dbReference type="GO" id="GO:0030174">
    <property type="term" value="P:regulation of DNA-templated DNA replication initiation"/>
    <property type="evidence" value="ECO:0007669"/>
    <property type="project" value="InterPro"/>
</dbReference>
<dbReference type="GO" id="GO:0003677">
    <property type="term" value="F:DNA binding"/>
    <property type="evidence" value="ECO:0007669"/>
    <property type="project" value="InterPro"/>
</dbReference>
<reference evidence="5" key="1">
    <citation type="submission" date="2022-07" db="EMBL/GenBank/DDBJ databases">
        <title>Phylogenomic reconstructions and comparative analyses of Kickxellomycotina fungi.</title>
        <authorList>
            <person name="Reynolds N.K."/>
            <person name="Stajich J.E."/>
            <person name="Barry K."/>
            <person name="Grigoriev I.V."/>
            <person name="Crous P."/>
            <person name="Smith M.E."/>
        </authorList>
    </citation>
    <scope>NUCLEOTIDE SEQUENCE</scope>
    <source>
        <strain evidence="5">NRRL 1566</strain>
    </source>
</reference>
<feature type="compositionally biased region" description="Low complexity" evidence="3">
    <location>
        <begin position="75"/>
        <end position="87"/>
    </location>
</feature>
<comment type="caution">
    <text evidence="5">The sequence shown here is derived from an EMBL/GenBank/DDBJ whole genome shotgun (WGS) entry which is preliminary data.</text>
</comment>
<dbReference type="InterPro" id="IPR014939">
    <property type="entry name" value="CDT1_Gemini-bd-like"/>
</dbReference>
<dbReference type="GO" id="GO:0000076">
    <property type="term" value="P:DNA replication checkpoint signaling"/>
    <property type="evidence" value="ECO:0007669"/>
    <property type="project" value="TreeGrafter"/>
</dbReference>
<dbReference type="Pfam" id="PF08839">
    <property type="entry name" value="CDT1"/>
    <property type="match status" value="1"/>
</dbReference>
<dbReference type="InterPro" id="IPR038090">
    <property type="entry name" value="Cdt1_C_WH_dom_sf"/>
</dbReference>
<dbReference type="OrthoDB" id="341730at2759"/>
<keyword evidence="6" id="KW-1185">Reference proteome</keyword>
<feature type="region of interest" description="Disordered" evidence="3">
    <location>
        <begin position="1"/>
        <end position="171"/>
    </location>
</feature>